<dbReference type="InterPro" id="IPR032675">
    <property type="entry name" value="LRR_dom_sf"/>
</dbReference>
<dbReference type="Gene3D" id="3.80.10.10">
    <property type="entry name" value="Ribonuclease Inhibitor"/>
    <property type="match status" value="1"/>
</dbReference>
<feature type="domain" description="Disease resistance R13L4/SHOC-2-like LRR" evidence="2">
    <location>
        <begin position="35"/>
        <end position="167"/>
    </location>
</feature>
<reference evidence="3 4" key="1">
    <citation type="journal article" date="2024" name="G3 (Bethesda)">
        <title>Genome assembly of Hibiscus sabdariffa L. provides insights into metabolisms of medicinal natural products.</title>
        <authorList>
            <person name="Kim T."/>
        </authorList>
    </citation>
    <scope>NUCLEOTIDE SEQUENCE [LARGE SCALE GENOMIC DNA]</scope>
    <source>
        <strain evidence="3">TK-2024</strain>
        <tissue evidence="3">Old leaves</tissue>
    </source>
</reference>
<gene>
    <name evidence="3" type="ORF">V6N12_057456</name>
</gene>
<keyword evidence="4" id="KW-1185">Reference proteome</keyword>
<dbReference type="PANTHER" id="PTHR15140:SF37">
    <property type="entry name" value="UBIQUITIN-LIKE DOMAIN-CONTAINING PROTEIN"/>
    <property type="match status" value="1"/>
</dbReference>
<comment type="caution">
    <text evidence="3">The sequence shown here is derived from an EMBL/GenBank/DDBJ whole genome shotgun (WGS) entry which is preliminary data.</text>
</comment>
<dbReference type="Proteomes" id="UP001472677">
    <property type="component" value="Unassembled WGS sequence"/>
</dbReference>
<keyword evidence="1" id="KW-0677">Repeat</keyword>
<protein>
    <recommendedName>
        <fullName evidence="2">Disease resistance R13L4/SHOC-2-like LRR domain-containing protein</fullName>
    </recommendedName>
</protein>
<name>A0ABR2C712_9ROSI</name>
<proteinExistence type="predicted"/>
<evidence type="ECO:0000256" key="1">
    <source>
        <dbReference type="ARBA" id="ARBA00022737"/>
    </source>
</evidence>
<dbReference type="SUPFAM" id="SSF52058">
    <property type="entry name" value="L domain-like"/>
    <property type="match status" value="1"/>
</dbReference>
<evidence type="ECO:0000313" key="3">
    <source>
        <dbReference type="EMBL" id="KAK8514556.1"/>
    </source>
</evidence>
<evidence type="ECO:0000313" key="4">
    <source>
        <dbReference type="Proteomes" id="UP001472677"/>
    </source>
</evidence>
<organism evidence="3 4">
    <name type="scientific">Hibiscus sabdariffa</name>
    <name type="common">roselle</name>
    <dbReference type="NCBI Taxonomy" id="183260"/>
    <lineage>
        <taxon>Eukaryota</taxon>
        <taxon>Viridiplantae</taxon>
        <taxon>Streptophyta</taxon>
        <taxon>Embryophyta</taxon>
        <taxon>Tracheophyta</taxon>
        <taxon>Spermatophyta</taxon>
        <taxon>Magnoliopsida</taxon>
        <taxon>eudicotyledons</taxon>
        <taxon>Gunneridae</taxon>
        <taxon>Pentapetalae</taxon>
        <taxon>rosids</taxon>
        <taxon>malvids</taxon>
        <taxon>Malvales</taxon>
        <taxon>Malvaceae</taxon>
        <taxon>Malvoideae</taxon>
        <taxon>Hibiscus</taxon>
    </lineage>
</organism>
<dbReference type="PANTHER" id="PTHR15140">
    <property type="entry name" value="TUBULIN-SPECIFIC CHAPERONE E"/>
    <property type="match status" value="1"/>
</dbReference>
<sequence>MTNIREFVIRGPFEIKDFNAEDSNKNPPVIQGRYLHSLSIINDKGRIDPSHLNHLLSNCFSVCKLILAVEISELPEYFSSSSNLAYLNLRWCNLEEDPMPALEKLPSLRVLELNALAFKGKEMCCSTQGFPKLEYLSLDSLQHLEEWKVDDGAMPCLHRLAIERCRELKMVPDGYKAPRTRDYINAEDVHR</sequence>
<dbReference type="InterPro" id="IPR055414">
    <property type="entry name" value="LRR_R13L4/SHOC2-like"/>
</dbReference>
<dbReference type="EMBL" id="JBBPBM010000066">
    <property type="protein sequence ID" value="KAK8514556.1"/>
    <property type="molecule type" value="Genomic_DNA"/>
</dbReference>
<evidence type="ECO:0000259" key="2">
    <source>
        <dbReference type="Pfam" id="PF23598"/>
    </source>
</evidence>
<dbReference type="Pfam" id="PF23598">
    <property type="entry name" value="LRR_14"/>
    <property type="match status" value="1"/>
</dbReference>
<accession>A0ABR2C712</accession>